<feature type="signal peptide" evidence="3">
    <location>
        <begin position="1"/>
        <end position="24"/>
    </location>
</feature>
<accession>A0A238Z186</accession>
<sequence length="294" mass="29195">MRRLAAVLALLAALAVAVPRAAVALEIPPHGGQWVVDLAGLLPPAEKNALGAELRRYAEASGNQIVVLTVPSLAGENIAAYANRVARQWGVGAKSANTGVLILVAKAEARVRFEVGRGLEDRLTDAQSKRIQREVTVPHFRAGRFGQGLAETVRALEASLGPGVGAQGAAGPAAGQPAAAPARKQDTGFPWLTLGLVVLATVLAIAVLSRRRGPGGYGGGYGAGPGASQGGYDGGGGRGSSFLIGLLMGLLSSRWRGPGGPGGFGGGDGGFSGGGGDFGGGGSDSGFGGGDDNS</sequence>
<evidence type="ECO:0000256" key="2">
    <source>
        <dbReference type="SAM" id="Phobius"/>
    </source>
</evidence>
<dbReference type="Gene3D" id="3.10.310.50">
    <property type="match status" value="1"/>
</dbReference>
<keyword evidence="2" id="KW-0472">Membrane</keyword>
<feature type="chain" id="PRO_5012602091" description="TPM domain-containing protein" evidence="3">
    <location>
        <begin position="25"/>
        <end position="294"/>
    </location>
</feature>
<dbReference type="PANTHER" id="PTHR30373">
    <property type="entry name" value="UPF0603 PROTEIN YGCG"/>
    <property type="match status" value="1"/>
</dbReference>
<keyword evidence="3" id="KW-0732">Signal</keyword>
<dbReference type="Pfam" id="PF04536">
    <property type="entry name" value="TPM_phosphatase"/>
    <property type="match status" value="1"/>
</dbReference>
<evidence type="ECO:0000313" key="6">
    <source>
        <dbReference type="Proteomes" id="UP000198324"/>
    </source>
</evidence>
<dbReference type="RefSeq" id="WP_089272659.1">
    <property type="nucleotide sequence ID" value="NZ_FZOC01000002.1"/>
</dbReference>
<proteinExistence type="predicted"/>
<evidence type="ECO:0000256" key="3">
    <source>
        <dbReference type="SAM" id="SignalP"/>
    </source>
</evidence>
<evidence type="ECO:0000259" key="4">
    <source>
        <dbReference type="Pfam" id="PF04536"/>
    </source>
</evidence>
<keyword evidence="2" id="KW-0812">Transmembrane</keyword>
<feature type="region of interest" description="Disordered" evidence="1">
    <location>
        <begin position="258"/>
        <end position="294"/>
    </location>
</feature>
<keyword evidence="2" id="KW-1133">Transmembrane helix</keyword>
<evidence type="ECO:0000256" key="1">
    <source>
        <dbReference type="SAM" id="MobiDB-lite"/>
    </source>
</evidence>
<dbReference type="EMBL" id="FZOC01000002">
    <property type="protein sequence ID" value="SNR77140.1"/>
    <property type="molecule type" value="Genomic_DNA"/>
</dbReference>
<dbReference type="OrthoDB" id="9810918at2"/>
<dbReference type="Proteomes" id="UP000198324">
    <property type="component" value="Unassembled WGS sequence"/>
</dbReference>
<gene>
    <name evidence="5" type="ORF">SAMN04488503_1163</name>
</gene>
<dbReference type="AlphaFoldDB" id="A0A238Z186"/>
<dbReference type="InterPro" id="IPR007621">
    <property type="entry name" value="TPM_dom"/>
</dbReference>
<keyword evidence="6" id="KW-1185">Reference proteome</keyword>
<dbReference type="PANTHER" id="PTHR30373:SF2">
    <property type="entry name" value="UPF0603 PROTEIN YGCG"/>
    <property type="match status" value="1"/>
</dbReference>
<name>A0A238Z186_9BACT</name>
<reference evidence="5 6" key="1">
    <citation type="submission" date="2017-06" db="EMBL/GenBank/DDBJ databases">
        <authorList>
            <person name="Kim H.J."/>
            <person name="Triplett B.A."/>
        </authorList>
    </citation>
    <scope>NUCLEOTIDE SEQUENCE [LARGE SCALE GENOMIC DNA]</scope>
    <source>
        <strain evidence="5 6">DSM 13116</strain>
    </source>
</reference>
<protein>
    <recommendedName>
        <fullName evidence="4">TPM domain-containing protein</fullName>
    </recommendedName>
</protein>
<evidence type="ECO:0000313" key="5">
    <source>
        <dbReference type="EMBL" id="SNR77140.1"/>
    </source>
</evidence>
<feature type="transmembrane region" description="Helical" evidence="2">
    <location>
        <begin position="189"/>
        <end position="208"/>
    </location>
</feature>
<organism evidence="5 6">
    <name type="scientific">Humidesulfovibrio mexicanus</name>
    <dbReference type="NCBI Taxonomy" id="147047"/>
    <lineage>
        <taxon>Bacteria</taxon>
        <taxon>Pseudomonadati</taxon>
        <taxon>Thermodesulfobacteriota</taxon>
        <taxon>Desulfovibrionia</taxon>
        <taxon>Desulfovibrionales</taxon>
        <taxon>Desulfovibrionaceae</taxon>
        <taxon>Humidesulfovibrio</taxon>
    </lineage>
</organism>
<feature type="domain" description="TPM" evidence="4">
    <location>
        <begin position="35"/>
        <end position="158"/>
    </location>
</feature>